<dbReference type="EMBL" id="NHOI01000010">
    <property type="protein sequence ID" value="OVZ87322.1"/>
    <property type="molecule type" value="Genomic_DNA"/>
</dbReference>
<organism evidence="1 2">
    <name type="scientific">Yersinia intermedia</name>
    <dbReference type="NCBI Taxonomy" id="631"/>
    <lineage>
        <taxon>Bacteria</taxon>
        <taxon>Pseudomonadati</taxon>
        <taxon>Pseudomonadota</taxon>
        <taxon>Gammaproteobacteria</taxon>
        <taxon>Enterobacterales</taxon>
        <taxon>Yersiniaceae</taxon>
        <taxon>Yersinia</taxon>
    </lineage>
</organism>
<accession>A0A209A3M7</accession>
<evidence type="ECO:0000313" key="2">
    <source>
        <dbReference type="Proteomes" id="UP000196440"/>
    </source>
</evidence>
<comment type="caution">
    <text evidence="1">The sequence shown here is derived from an EMBL/GenBank/DDBJ whole genome shotgun (WGS) entry which is preliminary data.</text>
</comment>
<gene>
    <name evidence="1" type="ORF">CBW57_06850</name>
</gene>
<dbReference type="AlphaFoldDB" id="A0A209A3M7"/>
<name>A0A209A3M7_YERIN</name>
<sequence>MKRTAVKCLNNVGAILHVNDIIFVANFPGSGHKVCCPGALSYNGLLSVSFLSAIARSDV</sequence>
<reference evidence="1 2" key="1">
    <citation type="submission" date="2017-05" db="EMBL/GenBank/DDBJ databases">
        <title>Whole genome sequencing of Yersinia kristensenii.</title>
        <authorList>
            <person name="Campioni F."/>
        </authorList>
    </citation>
    <scope>NUCLEOTIDE SEQUENCE [LARGE SCALE GENOMIC DNA]</scope>
    <source>
        <strain evidence="1 2">CFSAN060536</strain>
    </source>
</reference>
<proteinExistence type="predicted"/>
<evidence type="ECO:0000313" key="1">
    <source>
        <dbReference type="EMBL" id="OVZ87322.1"/>
    </source>
</evidence>
<dbReference type="Proteomes" id="UP000196440">
    <property type="component" value="Unassembled WGS sequence"/>
</dbReference>
<protein>
    <submittedName>
        <fullName evidence="1">Uncharacterized protein</fullName>
    </submittedName>
</protein>